<evidence type="ECO:0000256" key="5">
    <source>
        <dbReference type="ARBA" id="ARBA00023268"/>
    </source>
</evidence>
<keyword evidence="2" id="KW-0597">Phosphoprotein</keyword>
<feature type="region of interest" description="Disordered" evidence="6">
    <location>
        <begin position="219"/>
        <end position="251"/>
    </location>
</feature>
<keyword evidence="5" id="KW-0511">Multifunctional enzyme</keyword>
<dbReference type="InterPro" id="IPR016036">
    <property type="entry name" value="Malonyl_transacylase_ACP-bd"/>
</dbReference>
<dbReference type="Gene3D" id="3.40.50.720">
    <property type="entry name" value="NAD(P)-binding Rossmann-like Domain"/>
    <property type="match status" value="2"/>
</dbReference>
<protein>
    <submittedName>
        <fullName evidence="8">KR-domain-containing protein</fullName>
    </submittedName>
</protein>
<dbReference type="Gene3D" id="3.90.180.10">
    <property type="entry name" value="Medium-chain alcohol dehydrogenases, catalytic domain"/>
    <property type="match status" value="1"/>
</dbReference>
<dbReference type="Proteomes" id="UP000799436">
    <property type="component" value="Unassembled WGS sequence"/>
</dbReference>
<keyword evidence="3" id="KW-0808">Transferase</keyword>
<dbReference type="InterPro" id="IPR013154">
    <property type="entry name" value="ADH-like_N"/>
</dbReference>
<dbReference type="EMBL" id="ML995874">
    <property type="protein sequence ID" value="KAF2766275.1"/>
    <property type="molecule type" value="Genomic_DNA"/>
</dbReference>
<dbReference type="InterPro" id="IPR011032">
    <property type="entry name" value="GroES-like_sf"/>
</dbReference>
<dbReference type="GO" id="GO:0016491">
    <property type="term" value="F:oxidoreductase activity"/>
    <property type="evidence" value="ECO:0007669"/>
    <property type="project" value="InterPro"/>
</dbReference>
<dbReference type="GO" id="GO:0044550">
    <property type="term" value="P:secondary metabolite biosynthetic process"/>
    <property type="evidence" value="ECO:0007669"/>
    <property type="project" value="TreeGrafter"/>
</dbReference>
<dbReference type="PANTHER" id="PTHR43775:SF29">
    <property type="entry name" value="ASPERFURANONE POLYKETIDE SYNTHASE AFOG-RELATED"/>
    <property type="match status" value="1"/>
</dbReference>
<evidence type="ECO:0000313" key="9">
    <source>
        <dbReference type="Proteomes" id="UP000799436"/>
    </source>
</evidence>
<keyword evidence="4" id="KW-0521">NADP</keyword>
<dbReference type="PROSITE" id="PS52004">
    <property type="entry name" value="KS3_2"/>
    <property type="match status" value="1"/>
</dbReference>
<dbReference type="InterPro" id="IPR016035">
    <property type="entry name" value="Acyl_Trfase/lysoPLipase"/>
</dbReference>
<evidence type="ECO:0000256" key="4">
    <source>
        <dbReference type="ARBA" id="ARBA00022857"/>
    </source>
</evidence>
<dbReference type="FunFam" id="3.40.50.720:FF:000209">
    <property type="entry name" value="Polyketide synthase Pks12"/>
    <property type="match status" value="1"/>
</dbReference>
<dbReference type="SUPFAM" id="SSF52151">
    <property type="entry name" value="FabD/lysophospholipase-like"/>
    <property type="match status" value="1"/>
</dbReference>
<dbReference type="GO" id="GO:0006633">
    <property type="term" value="P:fatty acid biosynthetic process"/>
    <property type="evidence" value="ECO:0007669"/>
    <property type="project" value="TreeGrafter"/>
</dbReference>
<dbReference type="InterPro" id="IPR036291">
    <property type="entry name" value="NAD(P)-bd_dom_sf"/>
</dbReference>
<dbReference type="InterPro" id="IPR020843">
    <property type="entry name" value="ER"/>
</dbReference>
<proteinExistence type="predicted"/>
<dbReference type="InterPro" id="IPR014043">
    <property type="entry name" value="Acyl_transferase_dom"/>
</dbReference>
<dbReference type="SMART" id="SM00822">
    <property type="entry name" value="PKS_KR"/>
    <property type="match status" value="1"/>
</dbReference>
<dbReference type="Pfam" id="PF02801">
    <property type="entry name" value="Ketoacyl-synt_C"/>
    <property type="match status" value="1"/>
</dbReference>
<evidence type="ECO:0000256" key="2">
    <source>
        <dbReference type="ARBA" id="ARBA00022553"/>
    </source>
</evidence>
<keyword evidence="1" id="KW-0596">Phosphopantetheine</keyword>
<dbReference type="CDD" id="cd05195">
    <property type="entry name" value="enoyl_red"/>
    <property type="match status" value="1"/>
</dbReference>
<dbReference type="Pfam" id="PF08240">
    <property type="entry name" value="ADH_N"/>
    <property type="match status" value="1"/>
</dbReference>
<dbReference type="SUPFAM" id="SSF55048">
    <property type="entry name" value="Probable ACP-binding domain of malonyl-CoA ACP transacylase"/>
    <property type="match status" value="1"/>
</dbReference>
<dbReference type="SMART" id="SM00829">
    <property type="entry name" value="PKS_ER"/>
    <property type="match status" value="1"/>
</dbReference>
<keyword evidence="9" id="KW-1185">Reference proteome</keyword>
<dbReference type="SUPFAM" id="SSF51735">
    <property type="entry name" value="NAD(P)-binding Rossmann-fold domains"/>
    <property type="match status" value="2"/>
</dbReference>
<dbReference type="SMART" id="SM00825">
    <property type="entry name" value="PKS_KS"/>
    <property type="match status" value="1"/>
</dbReference>
<dbReference type="SMART" id="SM00827">
    <property type="entry name" value="PKS_AT"/>
    <property type="match status" value="1"/>
</dbReference>
<dbReference type="PANTHER" id="PTHR43775">
    <property type="entry name" value="FATTY ACID SYNTHASE"/>
    <property type="match status" value="1"/>
</dbReference>
<dbReference type="InterPro" id="IPR032821">
    <property type="entry name" value="PKS_assoc"/>
</dbReference>
<dbReference type="AlphaFoldDB" id="A0A6G1L0D0"/>
<feature type="compositionally biased region" description="Polar residues" evidence="6">
    <location>
        <begin position="227"/>
        <end position="242"/>
    </location>
</feature>
<dbReference type="InterPro" id="IPR050091">
    <property type="entry name" value="PKS_NRPS_Biosynth_Enz"/>
</dbReference>
<dbReference type="OrthoDB" id="329835at2759"/>
<evidence type="ECO:0000256" key="3">
    <source>
        <dbReference type="ARBA" id="ARBA00022679"/>
    </source>
</evidence>
<organism evidence="8 9">
    <name type="scientific">Teratosphaeria nubilosa</name>
    <dbReference type="NCBI Taxonomy" id="161662"/>
    <lineage>
        <taxon>Eukaryota</taxon>
        <taxon>Fungi</taxon>
        <taxon>Dikarya</taxon>
        <taxon>Ascomycota</taxon>
        <taxon>Pezizomycotina</taxon>
        <taxon>Dothideomycetes</taxon>
        <taxon>Dothideomycetidae</taxon>
        <taxon>Mycosphaerellales</taxon>
        <taxon>Teratosphaeriaceae</taxon>
        <taxon>Teratosphaeria</taxon>
    </lineage>
</organism>
<dbReference type="InterPro" id="IPR020841">
    <property type="entry name" value="PKS_Beta-ketoAc_synthase_dom"/>
</dbReference>
<dbReference type="InterPro" id="IPR013149">
    <property type="entry name" value="ADH-like_C"/>
</dbReference>
<dbReference type="GO" id="GO:1901336">
    <property type="term" value="P:lactone biosynthetic process"/>
    <property type="evidence" value="ECO:0007669"/>
    <property type="project" value="UniProtKB-ARBA"/>
</dbReference>
<evidence type="ECO:0000259" key="7">
    <source>
        <dbReference type="PROSITE" id="PS52004"/>
    </source>
</evidence>
<dbReference type="Gene3D" id="3.40.366.10">
    <property type="entry name" value="Malonyl-Coenzyme A Acyl Carrier Protein, domain 2"/>
    <property type="match status" value="1"/>
</dbReference>
<name>A0A6G1L0D0_9PEZI</name>
<dbReference type="SUPFAM" id="SSF53901">
    <property type="entry name" value="Thiolase-like"/>
    <property type="match status" value="1"/>
</dbReference>
<dbReference type="InterPro" id="IPR057326">
    <property type="entry name" value="KR_dom"/>
</dbReference>
<dbReference type="Pfam" id="PF00698">
    <property type="entry name" value="Acyl_transf_1"/>
    <property type="match status" value="1"/>
</dbReference>
<reference evidence="8" key="1">
    <citation type="journal article" date="2020" name="Stud. Mycol.">
        <title>101 Dothideomycetes genomes: a test case for predicting lifestyles and emergence of pathogens.</title>
        <authorList>
            <person name="Haridas S."/>
            <person name="Albert R."/>
            <person name="Binder M."/>
            <person name="Bloem J."/>
            <person name="Labutti K."/>
            <person name="Salamov A."/>
            <person name="Andreopoulos B."/>
            <person name="Baker S."/>
            <person name="Barry K."/>
            <person name="Bills G."/>
            <person name="Bluhm B."/>
            <person name="Cannon C."/>
            <person name="Castanera R."/>
            <person name="Culley D."/>
            <person name="Daum C."/>
            <person name="Ezra D."/>
            <person name="Gonzalez J."/>
            <person name="Henrissat B."/>
            <person name="Kuo A."/>
            <person name="Liang C."/>
            <person name="Lipzen A."/>
            <person name="Lutzoni F."/>
            <person name="Magnuson J."/>
            <person name="Mondo S."/>
            <person name="Nolan M."/>
            <person name="Ohm R."/>
            <person name="Pangilinan J."/>
            <person name="Park H.-J."/>
            <person name="Ramirez L."/>
            <person name="Alfaro M."/>
            <person name="Sun H."/>
            <person name="Tritt A."/>
            <person name="Yoshinaga Y."/>
            <person name="Zwiers L.-H."/>
            <person name="Turgeon B."/>
            <person name="Goodwin S."/>
            <person name="Spatafora J."/>
            <person name="Crous P."/>
            <person name="Grigoriev I."/>
        </authorList>
    </citation>
    <scope>NUCLEOTIDE SEQUENCE</scope>
    <source>
        <strain evidence="8">CBS 116005</strain>
    </source>
</reference>
<evidence type="ECO:0000313" key="8">
    <source>
        <dbReference type="EMBL" id="KAF2766275.1"/>
    </source>
</evidence>
<gene>
    <name evidence="8" type="ORF">EJ03DRAFT_182293</name>
</gene>
<dbReference type="InterPro" id="IPR001227">
    <property type="entry name" value="Ac_transferase_dom_sf"/>
</dbReference>
<dbReference type="SUPFAM" id="SSF50129">
    <property type="entry name" value="GroES-like"/>
    <property type="match status" value="1"/>
</dbReference>
<dbReference type="Gene3D" id="3.40.47.10">
    <property type="match status" value="1"/>
</dbReference>
<dbReference type="Pfam" id="PF16197">
    <property type="entry name" value="KAsynt_C_assoc"/>
    <property type="match status" value="1"/>
</dbReference>
<dbReference type="Pfam" id="PF08659">
    <property type="entry name" value="KR"/>
    <property type="match status" value="1"/>
</dbReference>
<sequence>MPRLASTYTDVHHRIGLTLPDSTAQERLMRRVYASAGLDMQATSMIEAHGTGTSAGDPIEASAIARAFSSRSTENPLYVGAVKSGTGHLEGAAGVAGVIKAVLVLEEGIIPRNVNFEKVNPKIPAKRWNLQFPTKSVPWPTQGLRRISINSFGVGGTNTHVVLDDAYNYLRERGLVAVHNTNSQTPIEDEIARHEQSLDSASGTVSVSQSRNIEHVNGSAYEMSSGDGDQSTESCETTNGTNGHPDAATGNSYPPTLVIISAFDEDGVLRNAKAQTTYLKRKSQTSAAAEAAFLRDYAYTMSRRTLFSWRRFALGQTTSEIIDSLESPAKVVKARRSLQVGFVFTGQGAQYSAMGQELLIYPVFQASLLDADMYFRSLGASWSLLEELARSDESSNIAQAYLAQPACTAIQVAIVELLRSWNVRPSRVVGHSSGEFAAAFAAGKLDRETAWRIAYLRGVVRDQKTNSAGAMMAVGLSSDGLQHYIEQVHACNVGRLVIACLNSSKNNTVSGDKPAIDALQHLLDNDGVFARRLEVANAYHSHHMQALADEYLDLLSEVPSKAAAGDESLVHMFSTVTGERIVRTNGWESDLDEANLITLCVGNQQPPSHELTQSIRDLFKQQFVEALPVENHHGEFCLTADGRILTSRLHSSSKGDRFLTSRFSKLKPVMTPLGSAGRPIKLSAAVPGLLNRLEWVNDEHYNKPLGDTEVEIDIKAVGLNFRDLMIAMGEHMAWSIGCEASGIISRTGPWVQHLKVGDRVMYIAGSDNVGCFHTYGRLDELAVVKIPDSLSFEDAAGLCVVYATVIASLRDAGRPVKGEKVLIHAAAGGVGQAAIRYAQHIGAEVFATVSSLEKRDILMTEHNIPEDHIFSSRDLTFYNGIKRATGGKGVDVVLNSLSGEALRRSWELLSPFGRFVEIGKKDAQAHGCIELTPFLRNVTMTSVDFMIMMKHRPMLIKQLTEDTIRLWEQGVAKPAVPTKIMPMSQVQEGLSILQGGKGAGKIIFVLSSEDQIPIVPAQPLPYRFRQDATYVLSGGLGGIGRSTAKWMASRGARNLVFLSSSGRITEAVSKMQSDLEAEGCSVHIFKCDVSDAEQLRAVIESFASSLPPIKGLIQGAMHLKDSMLGNMSWEDYQTAIKPKVQGSWNLHEILPKDLDFFVMLSSATGILGNRAQANYAAGNVFQDQLAYHRRSLGLPASTLDLGTVLSVGYIAENKGRVAVARNAGITLELIREEEVHALIELLIGPRNDPPPQMFAGLTTMDTYRSRGIPPPT</sequence>
<dbReference type="CDD" id="cd00833">
    <property type="entry name" value="PKS"/>
    <property type="match status" value="1"/>
</dbReference>
<evidence type="ECO:0000256" key="1">
    <source>
        <dbReference type="ARBA" id="ARBA00022450"/>
    </source>
</evidence>
<dbReference type="InterPro" id="IPR014031">
    <property type="entry name" value="Ketoacyl_synth_C"/>
</dbReference>
<evidence type="ECO:0000256" key="6">
    <source>
        <dbReference type="SAM" id="MobiDB-lite"/>
    </source>
</evidence>
<feature type="domain" description="Ketosynthase family 3 (KS3)" evidence="7">
    <location>
        <begin position="1"/>
        <end position="165"/>
    </location>
</feature>
<dbReference type="InterPro" id="IPR013968">
    <property type="entry name" value="PKS_KR"/>
</dbReference>
<dbReference type="InterPro" id="IPR016039">
    <property type="entry name" value="Thiolase-like"/>
</dbReference>
<accession>A0A6G1L0D0</accession>
<dbReference type="GO" id="GO:0004312">
    <property type="term" value="F:fatty acid synthase activity"/>
    <property type="evidence" value="ECO:0007669"/>
    <property type="project" value="TreeGrafter"/>
</dbReference>
<dbReference type="Pfam" id="PF00107">
    <property type="entry name" value="ADH_zinc_N"/>
    <property type="match status" value="1"/>
</dbReference>